<dbReference type="InterPro" id="IPR036612">
    <property type="entry name" value="KH_dom_type_1_sf"/>
</dbReference>
<keyword evidence="1" id="KW-0694">RNA-binding</keyword>
<sequence>MTGKVPSSVGELQGTLNQLILEQRTLLPFQSIVSHTFKLLSDRIKKLENKIEKLSNTTVQNSPQCEEVSIALPTGELKIEMRKISSKTTLLFIPQNQFPTFNFVGRILGPKGSQLKMLQDVTKCKILIRGFGSNKKTEITDGVKSYQPLHLQINIEECLTDFETKSRMDDCISQLLPYLIPTDSDIDTLKKLQLKELAALKSSKQSPTVTKEKINHIRYSPY</sequence>
<dbReference type="PANTHER" id="PTHR11208">
    <property type="entry name" value="RNA-BINDING PROTEIN RELATED"/>
    <property type="match status" value="1"/>
</dbReference>
<organism evidence="3 4">
    <name type="scientific">Acrasis kona</name>
    <dbReference type="NCBI Taxonomy" id="1008807"/>
    <lineage>
        <taxon>Eukaryota</taxon>
        <taxon>Discoba</taxon>
        <taxon>Heterolobosea</taxon>
        <taxon>Tetramitia</taxon>
        <taxon>Eutetramitia</taxon>
        <taxon>Acrasidae</taxon>
        <taxon>Acrasis</taxon>
    </lineage>
</organism>
<dbReference type="InterPro" id="IPR004087">
    <property type="entry name" value="KH_dom"/>
</dbReference>
<dbReference type="SUPFAM" id="SSF54791">
    <property type="entry name" value="Eukaryotic type KH-domain (KH-domain type I)"/>
    <property type="match status" value="1"/>
</dbReference>
<dbReference type="PANTHER" id="PTHR11208:SF42">
    <property type="entry name" value="QUAKING RELATED 54B, ISOFORM E"/>
    <property type="match status" value="1"/>
</dbReference>
<accession>A0AAW2YK33</accession>
<protein>
    <submittedName>
        <fullName evidence="3">Qki-a</fullName>
    </submittedName>
</protein>
<feature type="domain" description="K Homology" evidence="2">
    <location>
        <begin position="85"/>
        <end position="160"/>
    </location>
</feature>
<dbReference type="GO" id="GO:0005634">
    <property type="term" value="C:nucleus"/>
    <property type="evidence" value="ECO:0007669"/>
    <property type="project" value="TreeGrafter"/>
</dbReference>
<name>A0AAW2YK33_9EUKA</name>
<dbReference type="Gene3D" id="3.30.1370.10">
    <property type="entry name" value="K Homology domain, type 1"/>
    <property type="match status" value="1"/>
</dbReference>
<dbReference type="Pfam" id="PF22675">
    <property type="entry name" value="KH-I_KHDC4-BBP"/>
    <property type="match status" value="1"/>
</dbReference>
<reference evidence="3 4" key="1">
    <citation type="submission" date="2024-03" db="EMBL/GenBank/DDBJ databases">
        <title>The Acrasis kona genome and developmental transcriptomes reveal deep origins of eukaryotic multicellular pathways.</title>
        <authorList>
            <person name="Sheikh S."/>
            <person name="Fu C.-J."/>
            <person name="Brown M.W."/>
            <person name="Baldauf S.L."/>
        </authorList>
    </citation>
    <scope>NUCLEOTIDE SEQUENCE [LARGE SCALE GENOMIC DNA]</scope>
    <source>
        <strain evidence="3 4">ATCC MYA-3509</strain>
    </source>
</reference>
<dbReference type="InterPro" id="IPR045071">
    <property type="entry name" value="BBP-like"/>
</dbReference>
<evidence type="ECO:0000259" key="2">
    <source>
        <dbReference type="SMART" id="SM00322"/>
    </source>
</evidence>
<gene>
    <name evidence="3" type="ORF">AKO1_005551</name>
</gene>
<keyword evidence="4" id="KW-1185">Reference proteome</keyword>
<proteinExistence type="predicted"/>
<comment type="caution">
    <text evidence="3">The sequence shown here is derived from an EMBL/GenBank/DDBJ whole genome shotgun (WGS) entry which is preliminary data.</text>
</comment>
<dbReference type="AlphaFoldDB" id="A0AAW2YK33"/>
<dbReference type="SMART" id="SM00322">
    <property type="entry name" value="KH"/>
    <property type="match status" value="1"/>
</dbReference>
<dbReference type="InterPro" id="IPR055256">
    <property type="entry name" value="KH_1_KHDC4/BBP-like"/>
</dbReference>
<dbReference type="Proteomes" id="UP001431209">
    <property type="component" value="Unassembled WGS sequence"/>
</dbReference>
<dbReference type="GO" id="GO:0048024">
    <property type="term" value="P:regulation of mRNA splicing, via spliceosome"/>
    <property type="evidence" value="ECO:0007669"/>
    <property type="project" value="TreeGrafter"/>
</dbReference>
<evidence type="ECO:0000313" key="4">
    <source>
        <dbReference type="Proteomes" id="UP001431209"/>
    </source>
</evidence>
<dbReference type="EMBL" id="JAOPGA020000204">
    <property type="protein sequence ID" value="KAL0477635.1"/>
    <property type="molecule type" value="Genomic_DNA"/>
</dbReference>
<evidence type="ECO:0000313" key="3">
    <source>
        <dbReference type="EMBL" id="KAL0477635.1"/>
    </source>
</evidence>
<evidence type="ECO:0000256" key="1">
    <source>
        <dbReference type="ARBA" id="ARBA00022884"/>
    </source>
</evidence>
<dbReference type="GO" id="GO:0003729">
    <property type="term" value="F:mRNA binding"/>
    <property type="evidence" value="ECO:0007669"/>
    <property type="project" value="TreeGrafter"/>
</dbReference>